<comment type="caution">
    <text evidence="7">The sequence shown here is derived from an EMBL/GenBank/DDBJ whole genome shotgun (WGS) entry which is preliminary data.</text>
</comment>
<dbReference type="Pfam" id="PF07687">
    <property type="entry name" value="M20_dimer"/>
    <property type="match status" value="1"/>
</dbReference>
<dbReference type="EMBL" id="JADGIZ020000005">
    <property type="protein sequence ID" value="KAL2918843.1"/>
    <property type="molecule type" value="Genomic_DNA"/>
</dbReference>
<keyword evidence="3" id="KW-0479">Metal-binding</keyword>
<evidence type="ECO:0000259" key="6">
    <source>
        <dbReference type="Pfam" id="PF07687"/>
    </source>
</evidence>
<dbReference type="Proteomes" id="UP001527925">
    <property type="component" value="Unassembled WGS sequence"/>
</dbReference>
<evidence type="ECO:0000256" key="3">
    <source>
        <dbReference type="ARBA" id="ARBA00022723"/>
    </source>
</evidence>
<sequence>MSLESFYEYIDKNQDHYVRRLGEAVAIPSVSGTVQHRPEVVRMGHWLEAELKRLGASVELRHPGKQELEGQVIDLPPIVLATYGNDPAKKTVLVYGHYDVQPALKEDGWATDPFTLVEDSQGRMFGRGSTDDKGPVISWIWTIEIHQKLGLDLPVNLKMCFEGMEESGSEGLDDIIYAEADKYFKDVDCVCISDNYWLGTTKPCLTYGLRGVSYFMLTVSGPGKDLHSGVFGQSRSPADALGIVRSTTQAARSVPWSAHAESSRANQLTLALDQVHEPMTDLIHLMHKLVTPEGKILDDVAPVTADEDKIYKALDFKMDDIYNAIDAKNTIHDTTKEVLMSRWRFPSLSLHGIEGAFYSPGAKTVIPAKVVGKFSIRTVPNQDPDKITELVKKHVEAEFAKLGSKNKISIECGHAGKWWVADINNWNYTAASNAIQKIFGIVPDYTREGGSIPVTLTFQEALKTSVLLLPMGRSDDGAHSINEKLDRSNYIEGIKLLATYLHEVAAIKA</sequence>
<proteinExistence type="inferred from homology"/>
<evidence type="ECO:0000256" key="1">
    <source>
        <dbReference type="ARBA" id="ARBA00006247"/>
    </source>
</evidence>
<evidence type="ECO:0000313" key="8">
    <source>
        <dbReference type="Proteomes" id="UP001527925"/>
    </source>
</evidence>
<evidence type="ECO:0000256" key="2">
    <source>
        <dbReference type="ARBA" id="ARBA00022670"/>
    </source>
</evidence>
<dbReference type="InterPro" id="IPR001261">
    <property type="entry name" value="ArgE/DapE_CS"/>
</dbReference>
<gene>
    <name evidence="7" type="ORF">HK105_201677</name>
</gene>
<dbReference type="InterPro" id="IPR002933">
    <property type="entry name" value="Peptidase_M20"/>
</dbReference>
<keyword evidence="4" id="KW-0378">Hydrolase</keyword>
<dbReference type="Gene3D" id="3.30.70.360">
    <property type="match status" value="1"/>
</dbReference>
<dbReference type="InterPro" id="IPR017153">
    <property type="entry name" value="CNDP/DUG1"/>
</dbReference>
<keyword evidence="8" id="KW-1185">Reference proteome</keyword>
<keyword evidence="5" id="KW-0482">Metalloprotease</keyword>
<evidence type="ECO:0000256" key="4">
    <source>
        <dbReference type="ARBA" id="ARBA00022801"/>
    </source>
</evidence>
<name>A0ABR4NH31_9FUNG</name>
<dbReference type="PROSITE" id="PS00759">
    <property type="entry name" value="ARGE_DAPE_CPG2_2"/>
    <property type="match status" value="1"/>
</dbReference>
<dbReference type="PANTHER" id="PTHR43270">
    <property type="entry name" value="BETA-ALA-HIS DIPEPTIDASE"/>
    <property type="match status" value="1"/>
</dbReference>
<keyword evidence="2" id="KW-0645">Protease</keyword>
<dbReference type="CDD" id="cd05676">
    <property type="entry name" value="M20_dipept_like_CNDP"/>
    <property type="match status" value="1"/>
</dbReference>
<protein>
    <recommendedName>
        <fullName evidence="6">Peptidase M20 dimerisation domain-containing protein</fullName>
    </recommendedName>
</protein>
<dbReference type="InterPro" id="IPR051458">
    <property type="entry name" value="Cyt/Met_Dipeptidase"/>
</dbReference>
<evidence type="ECO:0000256" key="5">
    <source>
        <dbReference type="ARBA" id="ARBA00023049"/>
    </source>
</evidence>
<reference evidence="7 8" key="1">
    <citation type="submission" date="2023-09" db="EMBL/GenBank/DDBJ databases">
        <title>Pangenome analysis of Batrachochytrium dendrobatidis and related Chytrids.</title>
        <authorList>
            <person name="Yacoub M.N."/>
            <person name="Stajich J.E."/>
            <person name="James T.Y."/>
        </authorList>
    </citation>
    <scope>NUCLEOTIDE SEQUENCE [LARGE SCALE GENOMIC DNA]</scope>
    <source>
        <strain evidence="7 8">JEL0888</strain>
    </source>
</reference>
<organism evidence="7 8">
    <name type="scientific">Polyrhizophydium stewartii</name>
    <dbReference type="NCBI Taxonomy" id="2732419"/>
    <lineage>
        <taxon>Eukaryota</taxon>
        <taxon>Fungi</taxon>
        <taxon>Fungi incertae sedis</taxon>
        <taxon>Chytridiomycota</taxon>
        <taxon>Chytridiomycota incertae sedis</taxon>
        <taxon>Chytridiomycetes</taxon>
        <taxon>Rhizophydiales</taxon>
        <taxon>Rhizophydiales incertae sedis</taxon>
        <taxon>Polyrhizophydium</taxon>
    </lineage>
</organism>
<feature type="domain" description="Peptidase M20 dimerisation" evidence="6">
    <location>
        <begin position="208"/>
        <end position="400"/>
    </location>
</feature>
<dbReference type="Gene3D" id="3.40.630.10">
    <property type="entry name" value="Zn peptidases"/>
    <property type="match status" value="1"/>
</dbReference>
<dbReference type="PIRSF" id="PIRSF037242">
    <property type="entry name" value="CNDP_dipeptidase"/>
    <property type="match status" value="1"/>
</dbReference>
<accession>A0ABR4NH31</accession>
<dbReference type="InterPro" id="IPR011650">
    <property type="entry name" value="Peptidase_M20_dimer"/>
</dbReference>
<evidence type="ECO:0000313" key="7">
    <source>
        <dbReference type="EMBL" id="KAL2918843.1"/>
    </source>
</evidence>
<dbReference type="PANTHER" id="PTHR43270:SF4">
    <property type="entry name" value="CARNOSINE DIPEPTIDASE 2, ISOFORM A"/>
    <property type="match status" value="1"/>
</dbReference>
<dbReference type="Pfam" id="PF01546">
    <property type="entry name" value="Peptidase_M20"/>
    <property type="match status" value="1"/>
</dbReference>
<comment type="similarity">
    <text evidence="1">Belongs to the peptidase M20A family.</text>
</comment>
<dbReference type="SUPFAM" id="SSF53187">
    <property type="entry name" value="Zn-dependent exopeptidases"/>
    <property type="match status" value="1"/>
</dbReference>